<accession>A0A6J6DRM4</accession>
<feature type="transmembrane region" description="Helical" evidence="5">
    <location>
        <begin position="194"/>
        <end position="212"/>
    </location>
</feature>
<evidence type="ECO:0000256" key="5">
    <source>
        <dbReference type="SAM" id="Phobius"/>
    </source>
</evidence>
<feature type="transmembrane region" description="Helical" evidence="5">
    <location>
        <begin position="128"/>
        <end position="161"/>
    </location>
</feature>
<feature type="transmembrane region" description="Helical" evidence="5">
    <location>
        <begin position="224"/>
        <end position="248"/>
    </location>
</feature>
<dbReference type="PANTHER" id="PTHR43701:SF2">
    <property type="entry name" value="MEMBRANE TRANSPORTER PROTEIN YJNA-RELATED"/>
    <property type="match status" value="1"/>
</dbReference>
<dbReference type="GO" id="GO:0016020">
    <property type="term" value="C:membrane"/>
    <property type="evidence" value="ECO:0007669"/>
    <property type="project" value="UniProtKB-SubCell"/>
</dbReference>
<organism evidence="6">
    <name type="scientific">freshwater metagenome</name>
    <dbReference type="NCBI Taxonomy" id="449393"/>
    <lineage>
        <taxon>unclassified sequences</taxon>
        <taxon>metagenomes</taxon>
        <taxon>ecological metagenomes</taxon>
    </lineage>
</organism>
<evidence type="ECO:0000256" key="3">
    <source>
        <dbReference type="ARBA" id="ARBA00022989"/>
    </source>
</evidence>
<keyword evidence="2 5" id="KW-0812">Transmembrane</keyword>
<reference evidence="6" key="1">
    <citation type="submission" date="2020-05" db="EMBL/GenBank/DDBJ databases">
        <authorList>
            <person name="Chiriac C."/>
            <person name="Salcher M."/>
            <person name="Ghai R."/>
            <person name="Kavagutti S V."/>
        </authorList>
    </citation>
    <scope>NUCLEOTIDE SEQUENCE</scope>
</reference>
<protein>
    <submittedName>
        <fullName evidence="6">Unannotated protein</fullName>
    </submittedName>
</protein>
<keyword evidence="4 5" id="KW-0472">Membrane</keyword>
<dbReference type="InterPro" id="IPR051598">
    <property type="entry name" value="TSUP/Inactive_protease-like"/>
</dbReference>
<evidence type="ECO:0000256" key="1">
    <source>
        <dbReference type="ARBA" id="ARBA00004141"/>
    </source>
</evidence>
<dbReference type="InterPro" id="IPR002781">
    <property type="entry name" value="TM_pro_TauE-like"/>
</dbReference>
<comment type="subcellular location">
    <subcellularLocation>
        <location evidence="1">Membrane</location>
        <topology evidence="1">Multi-pass membrane protein</topology>
    </subcellularLocation>
</comment>
<name>A0A6J6DRM4_9ZZZZ</name>
<dbReference type="Pfam" id="PF01925">
    <property type="entry name" value="TauE"/>
    <property type="match status" value="1"/>
</dbReference>
<feature type="transmembrane region" description="Helical" evidence="5">
    <location>
        <begin position="98"/>
        <end position="116"/>
    </location>
</feature>
<keyword evidence="3 5" id="KW-1133">Transmembrane helix</keyword>
<evidence type="ECO:0000313" key="6">
    <source>
        <dbReference type="EMBL" id="CAB4566940.1"/>
    </source>
</evidence>
<evidence type="ECO:0000256" key="2">
    <source>
        <dbReference type="ARBA" id="ARBA00022692"/>
    </source>
</evidence>
<dbReference type="PANTHER" id="PTHR43701">
    <property type="entry name" value="MEMBRANE TRANSPORTER PROTEIN MJ0441-RELATED"/>
    <property type="match status" value="1"/>
</dbReference>
<evidence type="ECO:0000256" key="4">
    <source>
        <dbReference type="ARBA" id="ARBA00023136"/>
    </source>
</evidence>
<feature type="transmembrane region" description="Helical" evidence="5">
    <location>
        <begin position="73"/>
        <end position="91"/>
    </location>
</feature>
<dbReference type="EMBL" id="CAEZTN010000006">
    <property type="protein sequence ID" value="CAB4566940.1"/>
    <property type="molecule type" value="Genomic_DNA"/>
</dbReference>
<gene>
    <name evidence="6" type="ORF">UFOPK1689_00412</name>
</gene>
<proteinExistence type="predicted"/>
<feature type="transmembrane region" description="Helical" evidence="5">
    <location>
        <begin position="6"/>
        <end position="36"/>
    </location>
</feature>
<sequence length="249" mass="26151">MEILAGLIAGCFIGAILGFVGAGGAMLTVPILLYLFDFTPQSATTAALAVVLLAAGSGVIPKLKTKDVLVKEALTIWGLGLATNIASSLIAYRLSDNFITTGFSLVMLIAGASMLIKPVSGTEKKVPIIWLVLISLIIGLVTGFFGIGGGFLAIPILVLFFKNSHAKAAGTSLAIIFLNSLTAFFGHYQGWGAVNWKVPISMAVAAVVVARLSSIKSKEIKPVILRITFAVLLFSISIFTLIETWILAP</sequence>
<feature type="transmembrane region" description="Helical" evidence="5">
    <location>
        <begin position="43"/>
        <end position="61"/>
    </location>
</feature>
<dbReference type="AlphaFoldDB" id="A0A6J6DRM4"/>